<comment type="similarity">
    <text evidence="1">Belongs to the glycerophosphoryl diester phosphodiesterase family.</text>
</comment>
<dbReference type="Gene3D" id="3.20.20.190">
    <property type="entry name" value="Phosphatidylinositol (PI) phosphodiesterase"/>
    <property type="match status" value="3"/>
</dbReference>
<dbReference type="PROSITE" id="PS51704">
    <property type="entry name" value="GP_PDE"/>
    <property type="match status" value="2"/>
</dbReference>
<evidence type="ECO:0000313" key="10">
    <source>
        <dbReference type="EMBL" id="GMH05783.1"/>
    </source>
</evidence>
<keyword evidence="3 8" id="KW-0732">Signal</keyword>
<feature type="domain" description="GP-PDE" evidence="9">
    <location>
        <begin position="312"/>
        <end position="619"/>
    </location>
</feature>
<dbReference type="SUPFAM" id="SSF51695">
    <property type="entry name" value="PLC-like phosphodiesterases"/>
    <property type="match status" value="2"/>
</dbReference>
<dbReference type="GO" id="GO:0008889">
    <property type="term" value="F:glycerophosphodiester phosphodiesterase activity"/>
    <property type="evidence" value="ECO:0007669"/>
    <property type="project" value="UniProtKB-EC"/>
</dbReference>
<name>A0AAD3S7E7_NEPGR</name>
<evidence type="ECO:0000256" key="1">
    <source>
        <dbReference type="ARBA" id="ARBA00007277"/>
    </source>
</evidence>
<proteinExistence type="inferred from homology"/>
<protein>
    <recommendedName>
        <fullName evidence="2">glycerophosphodiester phosphodiesterase</fullName>
        <ecNumber evidence="2">3.1.4.46</ecNumber>
    </recommendedName>
</protein>
<dbReference type="AlphaFoldDB" id="A0AAD3S7E7"/>
<evidence type="ECO:0000256" key="5">
    <source>
        <dbReference type="ARBA" id="ARBA00022801"/>
    </source>
</evidence>
<comment type="catalytic activity">
    <reaction evidence="6">
        <text>a sn-glycero-3-phosphodiester + H2O = an alcohol + sn-glycerol 3-phosphate + H(+)</text>
        <dbReference type="Rhea" id="RHEA:12969"/>
        <dbReference type="ChEBI" id="CHEBI:15377"/>
        <dbReference type="ChEBI" id="CHEBI:15378"/>
        <dbReference type="ChEBI" id="CHEBI:30879"/>
        <dbReference type="ChEBI" id="CHEBI:57597"/>
        <dbReference type="ChEBI" id="CHEBI:83408"/>
        <dbReference type="EC" id="3.1.4.46"/>
    </reaction>
</comment>
<dbReference type="Pfam" id="PF03009">
    <property type="entry name" value="GDPD"/>
    <property type="match status" value="1"/>
</dbReference>
<feature type="region of interest" description="Disordered" evidence="7">
    <location>
        <begin position="673"/>
        <end position="697"/>
    </location>
</feature>
<keyword evidence="4" id="KW-0319">Glycerol metabolism</keyword>
<evidence type="ECO:0000256" key="6">
    <source>
        <dbReference type="ARBA" id="ARBA00047512"/>
    </source>
</evidence>
<feature type="domain" description="GP-PDE" evidence="9">
    <location>
        <begin position="43"/>
        <end position="319"/>
    </location>
</feature>
<evidence type="ECO:0000256" key="4">
    <source>
        <dbReference type="ARBA" id="ARBA00022798"/>
    </source>
</evidence>
<keyword evidence="11" id="KW-1185">Reference proteome</keyword>
<evidence type="ECO:0000256" key="7">
    <source>
        <dbReference type="SAM" id="MobiDB-lite"/>
    </source>
</evidence>
<comment type="caution">
    <text evidence="10">The sequence shown here is derived from an EMBL/GenBank/DDBJ whole genome shotgun (WGS) entry which is preliminary data.</text>
</comment>
<dbReference type="Proteomes" id="UP001279734">
    <property type="component" value="Unassembled WGS sequence"/>
</dbReference>
<feature type="signal peptide" evidence="8">
    <location>
        <begin position="1"/>
        <end position="30"/>
    </location>
</feature>
<dbReference type="PANTHER" id="PTHR43620:SF7">
    <property type="entry name" value="GLYCEROPHOSPHODIESTER PHOSPHODIESTERASE GDPD5-RELATED"/>
    <property type="match status" value="1"/>
</dbReference>
<feature type="chain" id="PRO_5041912074" description="glycerophosphodiester phosphodiesterase" evidence="8">
    <location>
        <begin position="31"/>
        <end position="720"/>
    </location>
</feature>
<dbReference type="EMBL" id="BSYO01000006">
    <property type="protein sequence ID" value="GMH05783.1"/>
    <property type="molecule type" value="Genomic_DNA"/>
</dbReference>
<dbReference type="InterPro" id="IPR030395">
    <property type="entry name" value="GP_PDE_dom"/>
</dbReference>
<evidence type="ECO:0000256" key="3">
    <source>
        <dbReference type="ARBA" id="ARBA00022729"/>
    </source>
</evidence>
<evidence type="ECO:0000256" key="2">
    <source>
        <dbReference type="ARBA" id="ARBA00012247"/>
    </source>
</evidence>
<dbReference type="PANTHER" id="PTHR43620">
    <property type="entry name" value="GLYCEROPHOSPHORYL DIESTER PHOSPHODIESTERASE"/>
    <property type="match status" value="1"/>
</dbReference>
<feature type="compositionally biased region" description="Pro residues" evidence="7">
    <location>
        <begin position="673"/>
        <end position="686"/>
    </location>
</feature>
<dbReference type="EC" id="3.1.4.46" evidence="2"/>
<keyword evidence="5" id="KW-0378">Hydrolase</keyword>
<organism evidence="10 11">
    <name type="scientific">Nepenthes gracilis</name>
    <name type="common">Slender pitcher plant</name>
    <dbReference type="NCBI Taxonomy" id="150966"/>
    <lineage>
        <taxon>Eukaryota</taxon>
        <taxon>Viridiplantae</taxon>
        <taxon>Streptophyta</taxon>
        <taxon>Embryophyta</taxon>
        <taxon>Tracheophyta</taxon>
        <taxon>Spermatophyta</taxon>
        <taxon>Magnoliopsida</taxon>
        <taxon>eudicotyledons</taxon>
        <taxon>Gunneridae</taxon>
        <taxon>Pentapetalae</taxon>
        <taxon>Caryophyllales</taxon>
        <taxon>Nepenthaceae</taxon>
        <taxon>Nepenthes</taxon>
    </lineage>
</organism>
<reference evidence="10" key="1">
    <citation type="submission" date="2023-05" db="EMBL/GenBank/DDBJ databases">
        <title>Nepenthes gracilis genome sequencing.</title>
        <authorList>
            <person name="Fukushima K."/>
        </authorList>
    </citation>
    <scope>NUCLEOTIDE SEQUENCE</scope>
    <source>
        <strain evidence="10">SING2019-196</strain>
    </source>
</reference>
<sequence length="720" mass="77795">MASRRHYPAMCRLRVAIVLLLVQFVALVSAQGSKWQTLDGSAPLVVAQGGFSGLFPDSSISAYDFANATSLSNVILWCDVQLTKEGAGICFPSLILDNGSDISSVLNVKQNTYVVNGVPLQGHFSIDFTLNDLANVTLTQGIYSRNPYFDNMFPIMTPEDVFSQVKPPGFWLNIQHDVFFSQHNLSHNDTEPSTNQTYGSLLKNLTFIKTFASGILVPKTYIWPVESLYLQPHTSVVSDAHKIGLEAFASDFANDFVIAYNYSYNPIAEYLSFIDNGNFSVDGVLSAFPVTPSEAIGCFAHIGRDASGQATPLVISHNGASGDYPGCTDIAYTSAISDGADVIDCNVQMSKDGIPFCLSSINLIDSTMVAQTVYGIHPTTIPELQKNAGIFTFSLTWSEIQGLTPAISNPESSYLLYRNPKFKNAGKLLSLSEFLSLAQNATTLSGVLIIIENAFYLAEHQGLGVTDAVLDALDKAGYNNIKSFSDAVLLTKKSVIPDDSGFTTNQTDIVSKLQSFKLQVYVKLFQNEFVSIDNDFFSDPTVEINSFVMGASINGVVTDFPQTAASYKSVRKENVKNYPLLQCNHVKWAAQFMSPGREAHDMYKAWEKVGNISLLENRCLKSKVQPSYMSPVLPGSLLPLLASGGTMPPVEAPAPVLTVSDVSEPPLSPAIPIFPAPAPAPAPPSPSASSPKTPTNGQSQTTVCAFVSWLSTATAALLLF</sequence>
<dbReference type="GO" id="GO:0006071">
    <property type="term" value="P:glycerol metabolic process"/>
    <property type="evidence" value="ECO:0007669"/>
    <property type="project" value="UniProtKB-KW"/>
</dbReference>
<evidence type="ECO:0000256" key="8">
    <source>
        <dbReference type="SAM" id="SignalP"/>
    </source>
</evidence>
<dbReference type="GO" id="GO:0006629">
    <property type="term" value="P:lipid metabolic process"/>
    <property type="evidence" value="ECO:0007669"/>
    <property type="project" value="InterPro"/>
</dbReference>
<accession>A0AAD3S7E7</accession>
<dbReference type="InterPro" id="IPR017946">
    <property type="entry name" value="PLC-like_Pdiesterase_TIM-brl"/>
</dbReference>
<evidence type="ECO:0000313" key="11">
    <source>
        <dbReference type="Proteomes" id="UP001279734"/>
    </source>
</evidence>
<evidence type="ECO:0000259" key="9">
    <source>
        <dbReference type="PROSITE" id="PS51704"/>
    </source>
</evidence>
<gene>
    <name evidence="10" type="ORF">Nepgr_007623</name>
</gene>